<dbReference type="GO" id="GO:0016020">
    <property type="term" value="C:membrane"/>
    <property type="evidence" value="ECO:0007669"/>
    <property type="project" value="TreeGrafter"/>
</dbReference>
<feature type="binding site" evidence="4">
    <location>
        <begin position="270"/>
        <end position="274"/>
    </location>
    <ligand>
        <name>ATP</name>
        <dbReference type="ChEBI" id="CHEBI:30616"/>
    </ligand>
</feature>
<evidence type="ECO:0000256" key="3">
    <source>
        <dbReference type="PIRSR" id="PIRSR600407-1"/>
    </source>
</evidence>
<dbReference type="CDD" id="cd24003">
    <property type="entry name" value="ASKHA_NBD_GDA1_CD39_NTPase"/>
    <property type="match status" value="1"/>
</dbReference>
<evidence type="ECO:0000256" key="6">
    <source>
        <dbReference type="SAM" id="MobiDB-lite"/>
    </source>
</evidence>
<keyword evidence="2 5" id="KW-0378">Hydrolase</keyword>
<keyword evidence="4" id="KW-0067">ATP-binding</keyword>
<dbReference type="GO" id="GO:0017110">
    <property type="term" value="F:nucleoside diphosphate phosphatase activity"/>
    <property type="evidence" value="ECO:0007669"/>
    <property type="project" value="TreeGrafter"/>
</dbReference>
<dbReference type="AlphaFoldDB" id="A0A0G4GZF8"/>
<dbReference type="Gene3D" id="3.30.420.150">
    <property type="entry name" value="Exopolyphosphatase. Domain 2"/>
    <property type="match status" value="1"/>
</dbReference>
<reference evidence="8 9" key="1">
    <citation type="submission" date="2014-11" db="EMBL/GenBank/DDBJ databases">
        <authorList>
            <person name="Zhu J."/>
            <person name="Qi W."/>
            <person name="Song R."/>
        </authorList>
    </citation>
    <scope>NUCLEOTIDE SEQUENCE [LARGE SCALE GENOMIC DNA]</scope>
</reference>
<feature type="compositionally biased region" description="Basic residues" evidence="6">
    <location>
        <begin position="637"/>
        <end position="651"/>
    </location>
</feature>
<dbReference type="OMA" id="FMLNFTN"/>
<evidence type="ECO:0000313" key="8">
    <source>
        <dbReference type="EMBL" id="CEM36472.1"/>
    </source>
</evidence>
<evidence type="ECO:0000256" key="5">
    <source>
        <dbReference type="RuleBase" id="RU003833"/>
    </source>
</evidence>
<dbReference type="GO" id="GO:0009134">
    <property type="term" value="P:nucleoside diphosphate catabolic process"/>
    <property type="evidence" value="ECO:0007669"/>
    <property type="project" value="TreeGrafter"/>
</dbReference>
<dbReference type="PANTHER" id="PTHR11782:SF83">
    <property type="entry name" value="GUANOSINE-DIPHOSPHATASE"/>
    <property type="match status" value="1"/>
</dbReference>
<feature type="transmembrane region" description="Helical" evidence="7">
    <location>
        <begin position="573"/>
        <end position="597"/>
    </location>
</feature>
<accession>A0A0G4GZF8</accession>
<keyword evidence="7" id="KW-0472">Membrane</keyword>
<feature type="region of interest" description="Disordered" evidence="6">
    <location>
        <begin position="29"/>
        <end position="53"/>
    </location>
</feature>
<feature type="region of interest" description="Disordered" evidence="6">
    <location>
        <begin position="623"/>
        <end position="658"/>
    </location>
</feature>
<dbReference type="Pfam" id="PF01150">
    <property type="entry name" value="GDA1_CD39"/>
    <property type="match status" value="1"/>
</dbReference>
<dbReference type="PANTHER" id="PTHR11782">
    <property type="entry name" value="ADENOSINE/GUANOSINE DIPHOSPHATASE"/>
    <property type="match status" value="1"/>
</dbReference>
<dbReference type="InParanoid" id="A0A0G4GZF8"/>
<protein>
    <recommendedName>
        <fullName evidence="10">Apyrase</fullName>
    </recommendedName>
</protein>
<dbReference type="PROSITE" id="PS01238">
    <property type="entry name" value="GDA1_CD39_NTPASE"/>
    <property type="match status" value="1"/>
</dbReference>
<evidence type="ECO:0000256" key="1">
    <source>
        <dbReference type="ARBA" id="ARBA00009283"/>
    </source>
</evidence>
<dbReference type="STRING" id="1169540.A0A0G4GZF8"/>
<feature type="transmembrane region" description="Helical" evidence="7">
    <location>
        <begin position="57"/>
        <end position="82"/>
    </location>
</feature>
<keyword evidence="7" id="KW-1133">Transmembrane helix</keyword>
<sequence length="686" mass="75121">MMEQTEGQQHPNTALAGSVQSGAGIRIDVQPPARQSRTHRRSDGGHRPKPSGSRLRTWLVSGGMVGLFFLLVWLAVCLWVWLGIQNGQPGGGGTVYDYGMCIDAGSHGSRIHVYRWPERLYDPRFPLTGPVTFPEHMGAYKIKPGISSYTNDLDKLGSALQELLEYAQATLAAHKDRWSSFPLYLKATAGMRDLPIRDRDTIMNAIRTVFANTTSNPFLFRPDDARVISGEEEGVYGWLAVNHASDRLIQESCATVGCYGGTIGALDMGGASTQITFIPKHTSIMEDMFPVHLGSHYIRLFSHSFLGYGYADALHRATGKWAIRHITGAAPSLAIADGVAGADGGDGVGVWPSVLVKTKAKEISADHPCYPKGHRFKWVQATLHDPDYHIHSSEGPDAHNATDVRFTGTGDFNKCLLLTKQLFYSAPCFVGSCSFNGVYTPRILDTTFVAFGAYADLYKIMNLGAGATLMQWGHAADDLCSRSIPELQEQLPDLSQKDLSLLCWKATWNYAMLVQGYGFHRHTAQIHFQGISSSGDESIMPDDELPEASWATGSMIFEVNYYPWRVPGEQWQAPFWLCMAAAVFFAALSLILAIQVCNYRAAHGYSKIPYSLLNSHPQPSPLLLSSHHASAPPTPGHMHHHHHHVQPHAHHAGPTGLSAGDSFEGRSLPVVPANLPGTVTEGYRAL</sequence>
<dbReference type="OrthoDB" id="6372431at2759"/>
<evidence type="ECO:0000256" key="4">
    <source>
        <dbReference type="PIRSR" id="PIRSR600407-2"/>
    </source>
</evidence>
<evidence type="ECO:0000313" key="9">
    <source>
        <dbReference type="Proteomes" id="UP000041254"/>
    </source>
</evidence>
<dbReference type="VEuPathDB" id="CryptoDB:Vbra_19131"/>
<dbReference type="Proteomes" id="UP000041254">
    <property type="component" value="Unassembled WGS sequence"/>
</dbReference>
<evidence type="ECO:0000256" key="7">
    <source>
        <dbReference type="SAM" id="Phobius"/>
    </source>
</evidence>
<evidence type="ECO:0000256" key="2">
    <source>
        <dbReference type="ARBA" id="ARBA00022801"/>
    </source>
</evidence>
<evidence type="ECO:0008006" key="10">
    <source>
        <dbReference type="Google" id="ProtNLM"/>
    </source>
</evidence>
<feature type="active site" description="Proton acceptor" evidence="3">
    <location>
        <position position="233"/>
    </location>
</feature>
<dbReference type="EMBL" id="CDMY01000894">
    <property type="protein sequence ID" value="CEM36472.1"/>
    <property type="molecule type" value="Genomic_DNA"/>
</dbReference>
<gene>
    <name evidence="8" type="ORF">Vbra_19131</name>
</gene>
<dbReference type="InterPro" id="IPR000407">
    <property type="entry name" value="GDA1_CD39_NTPase"/>
</dbReference>
<name>A0A0G4GZF8_VITBC</name>
<dbReference type="GO" id="GO:0005524">
    <property type="term" value="F:ATP binding"/>
    <property type="evidence" value="ECO:0007669"/>
    <property type="project" value="UniProtKB-KW"/>
</dbReference>
<organism evidence="8 9">
    <name type="scientific">Vitrella brassicaformis (strain CCMP3155)</name>
    <dbReference type="NCBI Taxonomy" id="1169540"/>
    <lineage>
        <taxon>Eukaryota</taxon>
        <taxon>Sar</taxon>
        <taxon>Alveolata</taxon>
        <taxon>Colpodellida</taxon>
        <taxon>Vitrellaceae</taxon>
        <taxon>Vitrella</taxon>
    </lineage>
</organism>
<keyword evidence="9" id="KW-1185">Reference proteome</keyword>
<proteinExistence type="inferred from homology"/>
<keyword evidence="4" id="KW-0547">Nucleotide-binding</keyword>
<comment type="similarity">
    <text evidence="1 5">Belongs to the GDA1/CD39 NTPase family.</text>
</comment>
<dbReference type="PhylomeDB" id="A0A0G4GZF8"/>
<keyword evidence="7" id="KW-0812">Transmembrane</keyword>
<dbReference type="Gene3D" id="3.30.420.40">
    <property type="match status" value="1"/>
</dbReference>